<name>A0ABV4XAT1_9CYAN</name>
<comment type="catalytic activity">
    <reaction evidence="1">
        <text>UDP-N-acetyl-alpha-D-muramoyl-L-alanyl-L-glutamate + ATP + H2O = UDP-N-acetyl-alpha-D-muramoyl-L-alanyl-D-glutamate + AMP + diphosphate + H(+)</text>
        <dbReference type="Rhea" id="RHEA:58812"/>
        <dbReference type="ChEBI" id="CHEBI:15377"/>
        <dbReference type="ChEBI" id="CHEBI:15378"/>
        <dbReference type="ChEBI" id="CHEBI:30616"/>
        <dbReference type="ChEBI" id="CHEBI:33019"/>
        <dbReference type="ChEBI" id="CHEBI:83900"/>
        <dbReference type="ChEBI" id="CHEBI:142725"/>
        <dbReference type="ChEBI" id="CHEBI:456215"/>
        <dbReference type="EC" id="5.1.1.23"/>
    </reaction>
</comment>
<comment type="pathway">
    <text evidence="1">Cell wall biogenesis; peptidoglycan biosynthesis.</text>
</comment>
<keyword evidence="1" id="KW-0413">Isomerase</keyword>
<keyword evidence="1" id="KW-0573">Peptidoglycan synthesis</keyword>
<protein>
    <recommendedName>
        <fullName evidence="1">UDP-N-acetyl-alpha-D-muramoyl-L-alanyl-L-glutamate epimerase</fullName>
        <ecNumber evidence="1">5.1.1.23</ecNumber>
    </recommendedName>
    <alternativeName>
        <fullName evidence="1">UDP-MurNAc-L-Ala-L-Glu epimerase</fullName>
    </alternativeName>
</protein>
<evidence type="ECO:0000259" key="2">
    <source>
        <dbReference type="Pfam" id="PF26298"/>
    </source>
</evidence>
<dbReference type="Pfam" id="PF26298">
    <property type="entry name" value="MurL_epimerase_C"/>
    <property type="match status" value="1"/>
</dbReference>
<dbReference type="Proteomes" id="UP001576774">
    <property type="component" value="Unassembled WGS sequence"/>
</dbReference>
<keyword evidence="1" id="KW-0131">Cell cycle</keyword>
<evidence type="ECO:0000259" key="3">
    <source>
        <dbReference type="Pfam" id="PF26299"/>
    </source>
</evidence>
<evidence type="ECO:0000256" key="1">
    <source>
        <dbReference type="HAMAP-Rule" id="MF_02209"/>
    </source>
</evidence>
<comment type="similarity">
    <text evidence="1">Belongs to the MurL family.</text>
</comment>
<dbReference type="Pfam" id="PF26299">
    <property type="entry name" value="MurL_N"/>
    <property type="match status" value="2"/>
</dbReference>
<dbReference type="InterPro" id="IPR058741">
    <property type="entry name" value="MurL_C"/>
</dbReference>
<comment type="caution">
    <text evidence="4">The sequence shown here is derived from an EMBL/GenBank/DDBJ whole genome shotgun (WGS) entry which is preliminary data.</text>
</comment>
<gene>
    <name evidence="1" type="primary">murL</name>
    <name evidence="4" type="ORF">ACE1CC_23890</name>
</gene>
<dbReference type="InterPro" id="IPR043689">
    <property type="entry name" value="MurL"/>
</dbReference>
<dbReference type="EMBL" id="JBHFNQ010000185">
    <property type="protein sequence ID" value="MFB2879908.1"/>
    <property type="molecule type" value="Genomic_DNA"/>
</dbReference>
<dbReference type="InterPro" id="IPR058740">
    <property type="entry name" value="MurL_N"/>
</dbReference>
<comment type="function">
    <text evidence="1">Cell wall formation. Catalyzes epimerization of the terminal L-glutamate in UDP-N-acetyl-alpha-D-muramoyl-L-alanyl-L-glutamate.</text>
</comment>
<keyword evidence="1" id="KW-0132">Cell division</keyword>
<feature type="domain" description="MurL C-terminal" evidence="2">
    <location>
        <begin position="325"/>
        <end position="398"/>
    </location>
</feature>
<reference evidence="4 5" key="1">
    <citation type="submission" date="2024-09" db="EMBL/GenBank/DDBJ databases">
        <title>Floridaenema gen nov. (Aerosakkonemataceae, Aerosakkonematales ord. nov., Cyanobacteria) from benthic tropical and subtropical fresh waters, with the description of four new species.</title>
        <authorList>
            <person name="Moretto J.A."/>
            <person name="Berthold D.E."/>
            <person name="Lefler F.W."/>
            <person name="Huang I.-S."/>
            <person name="Laughinghouse H. IV."/>
        </authorList>
    </citation>
    <scope>NUCLEOTIDE SEQUENCE [LARGE SCALE GENOMIC DNA]</scope>
    <source>
        <strain evidence="4 5">BLCC-F46</strain>
    </source>
</reference>
<feature type="domain" description="MurL N-terminal" evidence="3">
    <location>
        <begin position="231"/>
        <end position="296"/>
    </location>
</feature>
<evidence type="ECO:0000313" key="5">
    <source>
        <dbReference type="Proteomes" id="UP001576774"/>
    </source>
</evidence>
<keyword evidence="5" id="KW-1185">Reference proteome</keyword>
<accession>A0ABV4XAT1</accession>
<keyword evidence="1" id="KW-0133">Cell shape</keyword>
<sequence length="451" mass="52329">MKIEVIKIENLAIHEHHLEIIYGADKFKFATKVFYHDLSFSALQEKYSQQLIERIAAHIALFEGMKLCSLFPKYYDISKIASHLEKPVLDLFVKIYQGVFGQHWYENNVTDYQQPEIIYSADLRESNPEQIFGDNQTILTGCGGGKDSIVAMKMLQEADLPFASMQYSHSVYGKADLQHKLISQVLENVQPVKKHKISIFDDFIDFPFLQLYFPENSGITAPETPVSIFESLFLMLAGGYNYLCLAHEKSANTGNLFWSEIGREVNHQWGKSLEAEQILDRFVRENLLSKFKYFSILQPIYDFRIFQNLSKYPEVIPQIHSCNIQKPWCKKCPKCAYVWLGLMAFCQPEQVDAVFQTNLFDDEDLLPTFREMLGLSVHTPFECIGEIDESRLFMKRCLEKGLSGKALEMFRQKILSDSSIDWQKIEQKYNFVYLKEHAIPDALFAQLKDKF</sequence>
<keyword evidence="1" id="KW-0961">Cell wall biogenesis/degradation</keyword>
<evidence type="ECO:0000313" key="4">
    <source>
        <dbReference type="EMBL" id="MFB2879908.1"/>
    </source>
</evidence>
<organism evidence="4 5">
    <name type="scientific">Floridaenema aerugineum BLCC-F46</name>
    <dbReference type="NCBI Taxonomy" id="3153654"/>
    <lineage>
        <taxon>Bacteria</taxon>
        <taxon>Bacillati</taxon>
        <taxon>Cyanobacteriota</taxon>
        <taxon>Cyanophyceae</taxon>
        <taxon>Oscillatoriophycideae</taxon>
        <taxon>Aerosakkonematales</taxon>
        <taxon>Aerosakkonemataceae</taxon>
        <taxon>Floridanema</taxon>
        <taxon>Floridanema aerugineum</taxon>
    </lineage>
</organism>
<dbReference type="RefSeq" id="WP_413272941.1">
    <property type="nucleotide sequence ID" value="NZ_JBHFNQ010000185.1"/>
</dbReference>
<proteinExistence type="inferred from homology"/>
<dbReference type="HAMAP" id="MF_02209">
    <property type="entry name" value="MurL"/>
    <property type="match status" value="1"/>
</dbReference>
<feature type="domain" description="MurL N-terminal" evidence="3">
    <location>
        <begin position="26"/>
        <end position="164"/>
    </location>
</feature>
<dbReference type="EC" id="5.1.1.23" evidence="1"/>